<keyword evidence="6" id="KW-1185">Reference proteome</keyword>
<evidence type="ECO:0000313" key="6">
    <source>
        <dbReference type="Proteomes" id="UP001304243"/>
    </source>
</evidence>
<dbReference type="Proteomes" id="UP001304243">
    <property type="component" value="Unassembled WGS sequence"/>
</dbReference>
<dbReference type="AlphaFoldDB" id="A0AAN7DJP2"/>
<dbReference type="InterPro" id="IPR015943">
    <property type="entry name" value="WD40/YVTN_repeat-like_dom_sf"/>
</dbReference>
<evidence type="ECO:0000256" key="2">
    <source>
        <dbReference type="ARBA" id="ARBA00011187"/>
    </source>
</evidence>
<dbReference type="PANTHER" id="PTHR16038">
    <property type="entry name" value="NOP SEVEN ASSOCIATED PROTEIN 1"/>
    <property type="match status" value="1"/>
</dbReference>
<comment type="caution">
    <text evidence="5">The sequence shown here is derived from an EMBL/GenBank/DDBJ whole genome shotgun (WGS) entry which is preliminary data.</text>
</comment>
<dbReference type="CDD" id="cd22857">
    <property type="entry name" value="WDR74"/>
    <property type="match status" value="1"/>
</dbReference>
<dbReference type="InterPro" id="IPR037379">
    <property type="entry name" value="WDR74/Nsa1"/>
</dbReference>
<accession>A0AAN7DJP2</accession>
<comment type="subunit">
    <text evidence="2">Component of the pre-66S ribosomal particle.</text>
</comment>
<dbReference type="EMBL" id="JASEJX010000013">
    <property type="protein sequence ID" value="KAK4517934.1"/>
    <property type="molecule type" value="Genomic_DNA"/>
</dbReference>
<dbReference type="GO" id="GO:0042273">
    <property type="term" value="P:ribosomal large subunit biogenesis"/>
    <property type="evidence" value="ECO:0007669"/>
    <property type="project" value="InterPro"/>
</dbReference>
<feature type="compositionally biased region" description="Acidic residues" evidence="4">
    <location>
        <begin position="399"/>
        <end position="409"/>
    </location>
</feature>
<evidence type="ECO:0000256" key="3">
    <source>
        <dbReference type="ARBA" id="ARBA00014234"/>
    </source>
</evidence>
<sequence length="424" mass="48633">MKYFTGDESGLIKWISFPPKVEEKHRQKKAKKVEGSEETEKKEALQPLMGTFGKVDKEHAIQKLSWAMWEDEKVLLVGRKNGSIQFMSPETGEVLREFKNNHVGTDDEKKGRFVGLFIHDRHLCVCTSTGDLSYTPLKSRKNETKTILELGPNIEIMRGHPTQTHIFAIGGKERDLCVYDIKAIAKSKKEHEEIDSAGPNKNTSAHKKKTTRNAGLIFQAKNVKNDFLDLQQPVWIHDLQFVNKEATKIAVATHYHQFRLYDTKAARRPITNVEIGKHPIKVMSIGTDFNHVLYADTMSEVGMLDIRTGKRAAQFKGFTGAATDLVTVPFPKFSEEEDQTETPKQHHVASVSLDRFLRVHETATVYRKLEDKAYLKQRLTCVLVDEAFEYPVPKVKTEEEQEEEEEEALWESMELAKDRKRKHE</sequence>
<protein>
    <recommendedName>
        <fullName evidence="3">Ribosome biogenesis protein NSA1</fullName>
    </recommendedName>
</protein>
<gene>
    <name evidence="5" type="ORF">ATC70_001283</name>
</gene>
<dbReference type="GO" id="GO:0030687">
    <property type="term" value="C:preribosome, large subunit precursor"/>
    <property type="evidence" value="ECO:0007669"/>
    <property type="project" value="TreeGrafter"/>
</dbReference>
<organism evidence="5 6">
    <name type="scientific">Mucor velutinosus</name>
    <dbReference type="NCBI Taxonomy" id="708070"/>
    <lineage>
        <taxon>Eukaryota</taxon>
        <taxon>Fungi</taxon>
        <taxon>Fungi incertae sedis</taxon>
        <taxon>Mucoromycota</taxon>
        <taxon>Mucoromycotina</taxon>
        <taxon>Mucoromycetes</taxon>
        <taxon>Mucorales</taxon>
        <taxon>Mucorineae</taxon>
        <taxon>Mucoraceae</taxon>
        <taxon>Mucor</taxon>
    </lineage>
</organism>
<dbReference type="GO" id="GO:0005730">
    <property type="term" value="C:nucleolus"/>
    <property type="evidence" value="ECO:0007669"/>
    <property type="project" value="InterPro"/>
</dbReference>
<evidence type="ECO:0000256" key="1">
    <source>
        <dbReference type="ARBA" id="ARBA00007861"/>
    </source>
</evidence>
<dbReference type="GeneID" id="89944985"/>
<evidence type="ECO:0000256" key="4">
    <source>
        <dbReference type="SAM" id="MobiDB-lite"/>
    </source>
</evidence>
<dbReference type="SUPFAM" id="SSF50978">
    <property type="entry name" value="WD40 repeat-like"/>
    <property type="match status" value="1"/>
</dbReference>
<proteinExistence type="inferred from homology"/>
<dbReference type="InterPro" id="IPR036322">
    <property type="entry name" value="WD40_repeat_dom_sf"/>
</dbReference>
<comment type="similarity">
    <text evidence="1">Belongs to the NSA1 family.</text>
</comment>
<dbReference type="PANTHER" id="PTHR16038:SF4">
    <property type="entry name" value="WD REPEAT-CONTAINING PROTEIN 74"/>
    <property type="match status" value="1"/>
</dbReference>
<evidence type="ECO:0000313" key="5">
    <source>
        <dbReference type="EMBL" id="KAK4517934.1"/>
    </source>
</evidence>
<feature type="region of interest" description="Disordered" evidence="4">
    <location>
        <begin position="190"/>
        <end position="209"/>
    </location>
</feature>
<dbReference type="RefSeq" id="XP_064684600.1">
    <property type="nucleotide sequence ID" value="XM_064820680.1"/>
</dbReference>
<name>A0AAN7DJP2_9FUNG</name>
<reference evidence="5 6" key="1">
    <citation type="submission" date="2022-11" db="EMBL/GenBank/DDBJ databases">
        <title>Mucor velutinosus strain NIH1002 WGS.</title>
        <authorList>
            <person name="Subramanian P."/>
            <person name="Mullikin J.C."/>
            <person name="Segre J.A."/>
            <person name="Zelazny A.M."/>
        </authorList>
    </citation>
    <scope>NUCLEOTIDE SEQUENCE [LARGE SCALE GENOMIC DNA]</scope>
    <source>
        <strain evidence="5 6">NIH1002</strain>
    </source>
</reference>
<feature type="region of interest" description="Disordered" evidence="4">
    <location>
        <begin position="395"/>
        <end position="424"/>
    </location>
</feature>
<dbReference type="Gene3D" id="2.130.10.10">
    <property type="entry name" value="YVTN repeat-like/Quinoprotein amine dehydrogenase"/>
    <property type="match status" value="2"/>
</dbReference>